<keyword evidence="2" id="KW-1003">Cell membrane</keyword>
<evidence type="ECO:0000256" key="4">
    <source>
        <dbReference type="ARBA" id="ARBA00022989"/>
    </source>
</evidence>
<feature type="transmembrane region" description="Helical" evidence="6">
    <location>
        <begin position="310"/>
        <end position="328"/>
    </location>
</feature>
<evidence type="ECO:0000313" key="7">
    <source>
        <dbReference type="EMBL" id="MBW3098714.1"/>
    </source>
</evidence>
<protein>
    <submittedName>
        <fullName evidence="7">LptF/LptG family permease</fullName>
    </submittedName>
</protein>
<feature type="transmembrane region" description="Helical" evidence="6">
    <location>
        <begin position="54"/>
        <end position="78"/>
    </location>
</feature>
<name>A0ABS6WUH3_9HYPH</name>
<feature type="transmembrane region" description="Helical" evidence="6">
    <location>
        <begin position="340"/>
        <end position="363"/>
    </location>
</feature>
<evidence type="ECO:0000313" key="8">
    <source>
        <dbReference type="Proteomes" id="UP001430804"/>
    </source>
</evidence>
<dbReference type="RefSeq" id="WP_219203034.1">
    <property type="nucleotide sequence ID" value="NZ_JAHWQX010000004.1"/>
</dbReference>
<comment type="subcellular location">
    <subcellularLocation>
        <location evidence="1">Cell membrane</location>
        <topology evidence="1">Multi-pass membrane protein</topology>
    </subcellularLocation>
</comment>
<organism evidence="7 8">
    <name type="scientific">Pseudohoeflea coraliihabitans</name>
    <dbReference type="NCBI Taxonomy" id="2860393"/>
    <lineage>
        <taxon>Bacteria</taxon>
        <taxon>Pseudomonadati</taxon>
        <taxon>Pseudomonadota</taxon>
        <taxon>Alphaproteobacteria</taxon>
        <taxon>Hyphomicrobiales</taxon>
        <taxon>Rhizobiaceae</taxon>
        <taxon>Pseudohoeflea</taxon>
    </lineage>
</organism>
<evidence type="ECO:0000256" key="5">
    <source>
        <dbReference type="ARBA" id="ARBA00023136"/>
    </source>
</evidence>
<dbReference type="PANTHER" id="PTHR33529:SF6">
    <property type="entry name" value="YJGP_YJGQ FAMILY PERMEASE"/>
    <property type="match status" value="1"/>
</dbReference>
<proteinExistence type="predicted"/>
<reference evidence="7" key="1">
    <citation type="submission" date="2021-07" db="EMBL/GenBank/DDBJ databases">
        <title>Pseudohoeflea marina sp. nov. a polyhydroxyalcanoate-producing bacterium.</title>
        <authorList>
            <person name="Zheng W."/>
            <person name="Yu S."/>
            <person name="Huang Y."/>
        </authorList>
    </citation>
    <scope>NUCLEOTIDE SEQUENCE</scope>
    <source>
        <strain evidence="7">DP4N28-3</strain>
    </source>
</reference>
<keyword evidence="5 6" id="KW-0472">Membrane</keyword>
<feature type="transmembrane region" description="Helical" evidence="6">
    <location>
        <begin position="280"/>
        <end position="298"/>
    </location>
</feature>
<accession>A0ABS6WUH3</accession>
<sequence length="402" mass="44411">MMKQFERYLLRRMTVVTFWALVWATLLVLTTQVLLRLNILTASEQALFAFLKVALVLIPSVLGIVAPFALLIGVGQVLNSMNADSELVVMEAAGAGPASIFRPILVLSAAIAALTFANSNLLEPRANRALGDTLAAASADLLSVAVRSGSFKKLADGLYVHIGEMYAGGEFGGVFLSDRRSEDEELVYYAERGRLVQIGEEQFMLLADGQAHQRSGDNQQISIVSFDSYAIDLSSFLPTGERGILRPREQTTAYLLNPPEDDFFRKNYPEEIEKRLVGRLTHWVYPLMFGLIGCIFLGKAHSNRQDQVQSIVLMTAGIIALRGFGFYSAEAAGQSEAMRIAAYGVPYGATAIYFLLAVSGFTFTVPKVVRRRIEAVQVRIDGWVERVQKWSLRRGRKETRAT</sequence>
<dbReference type="InterPro" id="IPR005495">
    <property type="entry name" value="LptG/LptF_permease"/>
</dbReference>
<keyword evidence="4 6" id="KW-1133">Transmembrane helix</keyword>
<gene>
    <name evidence="7" type="ORF">KY465_15625</name>
</gene>
<dbReference type="Pfam" id="PF03739">
    <property type="entry name" value="LptF_LptG"/>
    <property type="match status" value="1"/>
</dbReference>
<comment type="caution">
    <text evidence="7">The sequence shown here is derived from an EMBL/GenBank/DDBJ whole genome shotgun (WGS) entry which is preliminary data.</text>
</comment>
<dbReference type="EMBL" id="JAHWQX010000004">
    <property type="protein sequence ID" value="MBW3098714.1"/>
    <property type="molecule type" value="Genomic_DNA"/>
</dbReference>
<evidence type="ECO:0000256" key="2">
    <source>
        <dbReference type="ARBA" id="ARBA00022475"/>
    </source>
</evidence>
<keyword evidence="8" id="KW-1185">Reference proteome</keyword>
<dbReference type="PANTHER" id="PTHR33529">
    <property type="entry name" value="SLR0882 PROTEIN-RELATED"/>
    <property type="match status" value="1"/>
</dbReference>
<dbReference type="Proteomes" id="UP001430804">
    <property type="component" value="Unassembled WGS sequence"/>
</dbReference>
<feature type="transmembrane region" description="Helical" evidence="6">
    <location>
        <begin position="99"/>
        <end position="117"/>
    </location>
</feature>
<keyword evidence="3 6" id="KW-0812">Transmembrane</keyword>
<evidence type="ECO:0000256" key="1">
    <source>
        <dbReference type="ARBA" id="ARBA00004651"/>
    </source>
</evidence>
<evidence type="ECO:0000256" key="3">
    <source>
        <dbReference type="ARBA" id="ARBA00022692"/>
    </source>
</evidence>
<evidence type="ECO:0000256" key="6">
    <source>
        <dbReference type="SAM" id="Phobius"/>
    </source>
</evidence>